<keyword evidence="3" id="KW-1185">Reference proteome</keyword>
<sequence>MPGPASEVPSDDEQVPSVEPAPQAQAPDADAPRPLGVPRAATGHAEVDAQLERLADVDHLATDGHLEVYEDVHAGLRDTLTALDTRQGPPVPGGVPARPYDHRS</sequence>
<reference evidence="2 3" key="1">
    <citation type="submission" date="2020-08" db="EMBL/GenBank/DDBJ databases">
        <title>Genemic of Streptomyces polyaspartic.</title>
        <authorList>
            <person name="Liu W."/>
        </authorList>
    </citation>
    <scope>NUCLEOTIDE SEQUENCE [LARGE SCALE GENOMIC DNA]</scope>
    <source>
        <strain evidence="2 3">TRM66268-LWL</strain>
    </source>
</reference>
<evidence type="ECO:0000256" key="1">
    <source>
        <dbReference type="SAM" id="MobiDB-lite"/>
    </source>
</evidence>
<organism evidence="2 3">
    <name type="scientific">Streptomyces polyasparticus</name>
    <dbReference type="NCBI Taxonomy" id="2767826"/>
    <lineage>
        <taxon>Bacteria</taxon>
        <taxon>Bacillati</taxon>
        <taxon>Actinomycetota</taxon>
        <taxon>Actinomycetes</taxon>
        <taxon>Kitasatosporales</taxon>
        <taxon>Streptomycetaceae</taxon>
        <taxon>Streptomyces</taxon>
    </lineage>
</organism>
<gene>
    <name evidence="2" type="ORF">H9Y04_22140</name>
</gene>
<dbReference type="EMBL" id="JACTVJ010000011">
    <property type="protein sequence ID" value="MBC9715254.1"/>
    <property type="molecule type" value="Genomic_DNA"/>
</dbReference>
<feature type="region of interest" description="Disordered" evidence="1">
    <location>
        <begin position="82"/>
        <end position="104"/>
    </location>
</feature>
<accession>A0ABR7SK67</accession>
<name>A0ABR7SK67_9ACTN</name>
<feature type="region of interest" description="Disordered" evidence="1">
    <location>
        <begin position="1"/>
        <end position="44"/>
    </location>
</feature>
<evidence type="ECO:0000313" key="3">
    <source>
        <dbReference type="Proteomes" id="UP000642284"/>
    </source>
</evidence>
<protein>
    <submittedName>
        <fullName evidence="2">Uncharacterized protein</fullName>
    </submittedName>
</protein>
<proteinExistence type="predicted"/>
<evidence type="ECO:0000313" key="2">
    <source>
        <dbReference type="EMBL" id="MBC9715254.1"/>
    </source>
</evidence>
<comment type="caution">
    <text evidence="2">The sequence shown here is derived from an EMBL/GenBank/DDBJ whole genome shotgun (WGS) entry which is preliminary data.</text>
</comment>
<dbReference type="Proteomes" id="UP000642284">
    <property type="component" value="Unassembled WGS sequence"/>
</dbReference>
<feature type="compositionally biased region" description="Low complexity" evidence="1">
    <location>
        <begin position="20"/>
        <end position="34"/>
    </location>
</feature>